<dbReference type="InterPro" id="IPR036890">
    <property type="entry name" value="HATPase_C_sf"/>
</dbReference>
<dbReference type="PANTHER" id="PTHR43065:SF46">
    <property type="entry name" value="C4-DICARBOXYLATE TRANSPORT SENSOR PROTEIN DCTB"/>
    <property type="match status" value="1"/>
</dbReference>
<reference evidence="10" key="1">
    <citation type="journal article" date="2021" name="PeerJ">
        <title>Extensive microbial diversity within the chicken gut microbiome revealed by metagenomics and culture.</title>
        <authorList>
            <person name="Gilroy R."/>
            <person name="Ravi A."/>
            <person name="Getino M."/>
            <person name="Pursley I."/>
            <person name="Horton D.L."/>
            <person name="Alikhan N.F."/>
            <person name="Baker D."/>
            <person name="Gharbi K."/>
            <person name="Hall N."/>
            <person name="Watson M."/>
            <person name="Adriaenssens E.M."/>
            <person name="Foster-Nyarko E."/>
            <person name="Jarju S."/>
            <person name="Secka A."/>
            <person name="Antonio M."/>
            <person name="Oren A."/>
            <person name="Chaudhuri R.R."/>
            <person name="La Ragione R."/>
            <person name="Hildebrand F."/>
            <person name="Pallen M.J."/>
        </authorList>
    </citation>
    <scope>NUCLEOTIDE SEQUENCE</scope>
    <source>
        <strain evidence="10">CHK118-2852</strain>
    </source>
</reference>
<dbReference type="GO" id="GO:0005524">
    <property type="term" value="F:ATP binding"/>
    <property type="evidence" value="ECO:0007669"/>
    <property type="project" value="UniProtKB-KW"/>
</dbReference>
<evidence type="ECO:0000256" key="4">
    <source>
        <dbReference type="ARBA" id="ARBA00022741"/>
    </source>
</evidence>
<dbReference type="Gene3D" id="3.30.565.10">
    <property type="entry name" value="Histidine kinase-like ATPase, C-terminal domain"/>
    <property type="match status" value="1"/>
</dbReference>
<keyword evidence="8" id="KW-1133">Transmembrane helix</keyword>
<protein>
    <recommendedName>
        <fullName evidence="2">histidine kinase</fullName>
        <ecNumber evidence="2">2.7.13.3</ecNumber>
    </recommendedName>
</protein>
<name>A0A9D2KEP2_9BACE</name>
<keyword evidence="3" id="KW-0808">Transferase</keyword>
<proteinExistence type="predicted"/>
<keyword evidence="8" id="KW-0472">Membrane</keyword>
<evidence type="ECO:0000256" key="7">
    <source>
        <dbReference type="ARBA" id="ARBA00023012"/>
    </source>
</evidence>
<evidence type="ECO:0000313" key="11">
    <source>
        <dbReference type="Proteomes" id="UP000824108"/>
    </source>
</evidence>
<keyword evidence="7" id="KW-0902">Two-component regulatory system</keyword>
<feature type="transmembrane region" description="Helical" evidence="8">
    <location>
        <begin position="43"/>
        <end position="63"/>
    </location>
</feature>
<dbReference type="EMBL" id="DXAV01000067">
    <property type="protein sequence ID" value="HIZ92047.1"/>
    <property type="molecule type" value="Genomic_DNA"/>
</dbReference>
<dbReference type="GO" id="GO:0000160">
    <property type="term" value="P:phosphorelay signal transduction system"/>
    <property type="evidence" value="ECO:0007669"/>
    <property type="project" value="UniProtKB-KW"/>
</dbReference>
<feature type="domain" description="Histidine kinase" evidence="9">
    <location>
        <begin position="241"/>
        <end position="456"/>
    </location>
</feature>
<evidence type="ECO:0000313" key="10">
    <source>
        <dbReference type="EMBL" id="HIZ92047.1"/>
    </source>
</evidence>
<dbReference type="EC" id="2.7.13.3" evidence="2"/>
<evidence type="ECO:0000256" key="3">
    <source>
        <dbReference type="ARBA" id="ARBA00022679"/>
    </source>
</evidence>
<dbReference type="Pfam" id="PF02518">
    <property type="entry name" value="HATPase_c"/>
    <property type="match status" value="1"/>
</dbReference>
<keyword evidence="4" id="KW-0547">Nucleotide-binding</keyword>
<dbReference type="PANTHER" id="PTHR43065">
    <property type="entry name" value="SENSOR HISTIDINE KINASE"/>
    <property type="match status" value="1"/>
</dbReference>
<evidence type="ECO:0000256" key="1">
    <source>
        <dbReference type="ARBA" id="ARBA00000085"/>
    </source>
</evidence>
<gene>
    <name evidence="10" type="ORF">H9807_08030</name>
</gene>
<comment type="caution">
    <text evidence="10">The sequence shown here is derived from an EMBL/GenBank/DDBJ whole genome shotgun (WGS) entry which is preliminary data.</text>
</comment>
<accession>A0A9D2KEP2</accession>
<comment type="catalytic activity">
    <reaction evidence="1">
        <text>ATP + protein L-histidine = ADP + protein N-phospho-L-histidine.</text>
        <dbReference type="EC" id="2.7.13.3"/>
    </reaction>
</comment>
<dbReference type="GO" id="GO:0004673">
    <property type="term" value="F:protein histidine kinase activity"/>
    <property type="evidence" value="ECO:0007669"/>
    <property type="project" value="UniProtKB-EC"/>
</dbReference>
<evidence type="ECO:0000256" key="8">
    <source>
        <dbReference type="SAM" id="Phobius"/>
    </source>
</evidence>
<keyword evidence="8" id="KW-0812">Transmembrane</keyword>
<dbReference type="InterPro" id="IPR003594">
    <property type="entry name" value="HATPase_dom"/>
</dbReference>
<dbReference type="PROSITE" id="PS50109">
    <property type="entry name" value="HIS_KIN"/>
    <property type="match status" value="1"/>
</dbReference>
<dbReference type="SMART" id="SM00387">
    <property type="entry name" value="HATPase_c"/>
    <property type="match status" value="1"/>
</dbReference>
<evidence type="ECO:0000259" key="9">
    <source>
        <dbReference type="PROSITE" id="PS50109"/>
    </source>
</evidence>
<dbReference type="InterPro" id="IPR005467">
    <property type="entry name" value="His_kinase_dom"/>
</dbReference>
<dbReference type="InterPro" id="IPR004358">
    <property type="entry name" value="Sig_transdc_His_kin-like_C"/>
</dbReference>
<reference evidence="10" key="2">
    <citation type="submission" date="2021-04" db="EMBL/GenBank/DDBJ databases">
        <authorList>
            <person name="Gilroy R."/>
        </authorList>
    </citation>
    <scope>NUCLEOTIDE SEQUENCE</scope>
    <source>
        <strain evidence="10">CHK118-2852</strain>
    </source>
</reference>
<evidence type="ECO:0000256" key="6">
    <source>
        <dbReference type="ARBA" id="ARBA00022840"/>
    </source>
</evidence>
<keyword evidence="6" id="KW-0067">ATP-binding</keyword>
<evidence type="ECO:0000256" key="5">
    <source>
        <dbReference type="ARBA" id="ARBA00022777"/>
    </source>
</evidence>
<dbReference type="Gene3D" id="1.10.287.130">
    <property type="match status" value="1"/>
</dbReference>
<evidence type="ECO:0000256" key="2">
    <source>
        <dbReference type="ARBA" id="ARBA00012438"/>
    </source>
</evidence>
<dbReference type="Proteomes" id="UP000824108">
    <property type="component" value="Unassembled WGS sequence"/>
</dbReference>
<sequence>MIFHTLSRYYFFRTGVSLLTALATGAAWTICIIKAPQIQTSESWYLLAASLTVLLFVSFIWQLKQYRQHARRVLFLLDAIENNDNSIHFAEEDSAPDTRLVNRALNRVAQILYQVKMETAQQEKYYELILSCVDTGIIVLDDKGVVCRKNNEALRLLGTDILTHIVQLEHIDKNLATQLKNCHAGSKLQVPVSNERGTKNLAVRVSEITLHGEHLRILALNDIHNELDEKEMDSWNKLIRVLTHEIMNSVTPITSLSDTLLRLTTENSDSNREEIRSGLQTIRATGRSLLSFVESYRQFTYIPSPEPGLFYVKDFLERMVNLARHQFPDNRITFQTEISPTDLILYADENLISQVMINLLKNAMQAIEAEGKDTKEKFIRIRGYCNEAEAIIIEITNNGPPIPPEIENHIFVPFFTTHEGGSGIGLSISRQIMRLSGGSLSLKSGGEETTFVLKFN</sequence>
<dbReference type="AlphaFoldDB" id="A0A9D2KEP2"/>
<dbReference type="PRINTS" id="PR00344">
    <property type="entry name" value="BCTRLSENSOR"/>
</dbReference>
<organism evidence="10 11">
    <name type="scientific">Candidatus Bacteroides merdavium</name>
    <dbReference type="NCBI Taxonomy" id="2838472"/>
    <lineage>
        <taxon>Bacteria</taxon>
        <taxon>Pseudomonadati</taxon>
        <taxon>Bacteroidota</taxon>
        <taxon>Bacteroidia</taxon>
        <taxon>Bacteroidales</taxon>
        <taxon>Bacteroidaceae</taxon>
        <taxon>Bacteroides</taxon>
    </lineage>
</organism>
<keyword evidence="5" id="KW-0418">Kinase</keyword>
<dbReference type="SUPFAM" id="SSF55874">
    <property type="entry name" value="ATPase domain of HSP90 chaperone/DNA topoisomerase II/histidine kinase"/>
    <property type="match status" value="1"/>
</dbReference>